<feature type="chain" id="PRO_5013775654" description="Dihydroxy-acid dehydratase" evidence="2">
    <location>
        <begin position="23"/>
        <end position="220"/>
    </location>
</feature>
<keyword evidence="2" id="KW-0732">Signal</keyword>
<feature type="signal peptide" evidence="2">
    <location>
        <begin position="1"/>
        <end position="22"/>
    </location>
</feature>
<evidence type="ECO:0000256" key="1">
    <source>
        <dbReference type="SAM" id="MobiDB-lite"/>
    </source>
</evidence>
<accession>A0A2G8RJD9</accession>
<keyword evidence="4" id="KW-1185">Reference proteome</keyword>
<proteinExistence type="predicted"/>
<evidence type="ECO:0008006" key="5">
    <source>
        <dbReference type="Google" id="ProtNLM"/>
    </source>
</evidence>
<sequence length="220" mass="21983">MKMMRGVLGVAVLACLWVAGCAAGVPNGGGTVRGFLENGAAPAPLKRAALAGGDIRLSGPAGYCIDPETLRVGSDQSFALLASCRILSGGASGGMVPPVLISVTVGALGSGGDVPEPQDLATAASEPMIEGRKGGGLSLALLGRGGDSMFDGGDARYWRGAFVQGGRLVSVALYVPQGSVILEGRGPEMLQALQAQVRADSPKQAPVGAEAGLARSKVTQ</sequence>
<dbReference type="EMBL" id="AWWI01000027">
    <property type="protein sequence ID" value="PIL21670.1"/>
    <property type="molecule type" value="Genomic_DNA"/>
</dbReference>
<dbReference type="PROSITE" id="PS51257">
    <property type="entry name" value="PROKAR_LIPOPROTEIN"/>
    <property type="match status" value="1"/>
</dbReference>
<name>A0A2G8RJD9_9RHOB</name>
<reference evidence="3 4" key="1">
    <citation type="submission" date="2013-09" db="EMBL/GenBank/DDBJ databases">
        <title>Genome sequencing of Phaeobacter antarcticus sp. nov. SM1211.</title>
        <authorList>
            <person name="Zhang X.-Y."/>
            <person name="Liu C."/>
            <person name="Chen X.-L."/>
            <person name="Xie B.-B."/>
            <person name="Qin Q.-L."/>
            <person name="Rong J.-C."/>
            <person name="Zhang Y.-Z."/>
        </authorList>
    </citation>
    <scope>NUCLEOTIDE SEQUENCE [LARGE SCALE GENOMIC DNA]</scope>
    <source>
        <strain evidence="3 4">SM1211</strain>
    </source>
</reference>
<evidence type="ECO:0000256" key="2">
    <source>
        <dbReference type="SAM" id="SignalP"/>
    </source>
</evidence>
<dbReference type="Proteomes" id="UP000231259">
    <property type="component" value="Unassembled WGS sequence"/>
</dbReference>
<gene>
    <name evidence="3" type="ORF">P775_03140</name>
</gene>
<protein>
    <recommendedName>
        <fullName evidence="5">Dihydroxy-acid dehydratase</fullName>
    </recommendedName>
</protein>
<comment type="caution">
    <text evidence="3">The sequence shown here is derived from an EMBL/GenBank/DDBJ whole genome shotgun (WGS) entry which is preliminary data.</text>
</comment>
<evidence type="ECO:0000313" key="4">
    <source>
        <dbReference type="Proteomes" id="UP000231259"/>
    </source>
</evidence>
<dbReference type="AlphaFoldDB" id="A0A2G8RJD9"/>
<feature type="region of interest" description="Disordered" evidence="1">
    <location>
        <begin position="201"/>
        <end position="220"/>
    </location>
</feature>
<evidence type="ECO:0000313" key="3">
    <source>
        <dbReference type="EMBL" id="PIL21670.1"/>
    </source>
</evidence>
<organism evidence="3 4">
    <name type="scientific">Puniceibacterium antarcticum</name>
    <dbReference type="NCBI Taxonomy" id="1206336"/>
    <lineage>
        <taxon>Bacteria</taxon>
        <taxon>Pseudomonadati</taxon>
        <taxon>Pseudomonadota</taxon>
        <taxon>Alphaproteobacteria</taxon>
        <taxon>Rhodobacterales</taxon>
        <taxon>Paracoccaceae</taxon>
        <taxon>Puniceibacterium</taxon>
    </lineage>
</organism>